<dbReference type="FunFam" id="3.40.605.10:FF:000001">
    <property type="entry name" value="Aldehyde dehydrogenase 1"/>
    <property type="match status" value="1"/>
</dbReference>
<evidence type="ECO:0000313" key="8">
    <source>
        <dbReference type="EMBL" id="QND58934.1"/>
    </source>
</evidence>
<comment type="similarity">
    <text evidence="1 6">Belongs to the aldehyde dehydrogenase family.</text>
</comment>
<dbReference type="GO" id="GO:0004030">
    <property type="term" value="F:aldehyde dehydrogenase [NAD(P)+] activity"/>
    <property type="evidence" value="ECO:0007669"/>
    <property type="project" value="UniProtKB-ARBA"/>
</dbReference>
<dbReference type="Gene3D" id="3.40.309.10">
    <property type="entry name" value="Aldehyde Dehydrogenase, Chain A, domain 2"/>
    <property type="match status" value="1"/>
</dbReference>
<dbReference type="Gene3D" id="3.40.605.10">
    <property type="entry name" value="Aldehyde Dehydrogenase, Chain A, domain 1"/>
    <property type="match status" value="1"/>
</dbReference>
<evidence type="ECO:0000256" key="3">
    <source>
        <dbReference type="ARBA" id="ARBA00023002"/>
    </source>
</evidence>
<organism evidence="8 9">
    <name type="scientific">Mesorhizobium huakuii</name>
    <dbReference type="NCBI Taxonomy" id="28104"/>
    <lineage>
        <taxon>Bacteria</taxon>
        <taxon>Pseudomonadati</taxon>
        <taxon>Pseudomonadota</taxon>
        <taxon>Alphaproteobacteria</taxon>
        <taxon>Hyphomicrobiales</taxon>
        <taxon>Phyllobacteriaceae</taxon>
        <taxon>Mesorhizobium</taxon>
    </lineage>
</organism>
<evidence type="ECO:0000259" key="7">
    <source>
        <dbReference type="Pfam" id="PF00171"/>
    </source>
</evidence>
<dbReference type="Proteomes" id="UP000515465">
    <property type="component" value="Chromosome"/>
</dbReference>
<feature type="domain" description="Aldehyde dehydrogenase" evidence="7">
    <location>
        <begin position="31"/>
        <end position="491"/>
    </location>
</feature>
<dbReference type="CDD" id="cd07112">
    <property type="entry name" value="ALDH_GABALDH-PuuC"/>
    <property type="match status" value="1"/>
</dbReference>
<proteinExistence type="inferred from homology"/>
<reference evidence="9" key="1">
    <citation type="journal article" date="2020" name="Mol. Plant Microbe">
        <title>Rhizobial microsymbionts of the narrowly endemic Oxytropis species growing in Kamchatka are characterized by significant genetic diversity and possess a set of genes that are associated with T3SS and T6SS secretion systems and can affect the development of symbiosis.</title>
        <authorList>
            <person name="Safronova V."/>
            <person name="Guro P."/>
            <person name="Sazanova A."/>
            <person name="Kuznetsova I."/>
            <person name="Belimov A."/>
            <person name="Yakubov V."/>
            <person name="Chirak E."/>
            <person name="Afonin A."/>
            <person name="Gogolev Y."/>
            <person name="Andronov E."/>
            <person name="Tikhonovich I."/>
        </authorList>
    </citation>
    <scope>NUCLEOTIDE SEQUENCE [LARGE SCALE GENOMIC DNA]</scope>
    <source>
        <strain evidence="9">583</strain>
    </source>
</reference>
<dbReference type="RefSeq" id="WP_183456874.1">
    <property type="nucleotide sequence ID" value="NZ_CP050296.1"/>
</dbReference>
<accession>A0A7G6SWQ2</accession>
<evidence type="ECO:0000313" key="9">
    <source>
        <dbReference type="Proteomes" id="UP000515465"/>
    </source>
</evidence>
<evidence type="ECO:0000256" key="5">
    <source>
        <dbReference type="PROSITE-ProRule" id="PRU10007"/>
    </source>
</evidence>
<dbReference type="FunFam" id="3.40.605.10:FF:000026">
    <property type="entry name" value="Aldehyde dehydrogenase, putative"/>
    <property type="match status" value="1"/>
</dbReference>
<evidence type="ECO:0000256" key="1">
    <source>
        <dbReference type="ARBA" id="ARBA00009986"/>
    </source>
</evidence>
<dbReference type="SUPFAM" id="SSF53720">
    <property type="entry name" value="ALDH-like"/>
    <property type="match status" value="1"/>
</dbReference>
<dbReference type="InterPro" id="IPR015590">
    <property type="entry name" value="Aldehyde_DH_dom"/>
</dbReference>
<dbReference type="InterPro" id="IPR016162">
    <property type="entry name" value="Ald_DH_N"/>
</dbReference>
<dbReference type="PROSITE" id="PS00070">
    <property type="entry name" value="ALDEHYDE_DEHYDR_CYS"/>
    <property type="match status" value="1"/>
</dbReference>
<dbReference type="Pfam" id="PF00171">
    <property type="entry name" value="Aldedh"/>
    <property type="match status" value="1"/>
</dbReference>
<dbReference type="AlphaFoldDB" id="A0A7G6SWQ2"/>
<dbReference type="EMBL" id="CP050296">
    <property type="protein sequence ID" value="QND58934.1"/>
    <property type="molecule type" value="Genomic_DNA"/>
</dbReference>
<dbReference type="PANTHER" id="PTHR11699">
    <property type="entry name" value="ALDEHYDE DEHYDROGENASE-RELATED"/>
    <property type="match status" value="1"/>
</dbReference>
<dbReference type="InterPro" id="IPR016160">
    <property type="entry name" value="Ald_DH_CS_CYS"/>
</dbReference>
<keyword evidence="4" id="KW-0558">Oxidation</keyword>
<gene>
    <name evidence="8" type="ORF">HB778_21850</name>
</gene>
<sequence>MSELSHKDWIGKASAIRFRDKAFIDGKTVAARSGRTFASINPATGETLAEVASCGEEDIDLAVAAARRSFEAGVWSRTSPAHRKEVLLRLARLLRENLQELALLESLDMGKLVTDAATVDVPGSAAIFQWYGEAIDKIYDEIAPTGASDLVLVRREPLGVIGAVVPWNFPLDMATWKCAPALAAGNSVVLKPAEQSPFSALRLAELAMEAGLPAGVLNVVPGLGETAGQALGRHMDVDCLAFTGSTAVGKMFLQYSGQSNMKQVWLETGGKSPNLVFADCGDLDAAADMAAFGIFFNQGEVCSANSRLLVQRSIKDAFVEKLAERAAVTQPGDPLDPASKMGAMVDARHAANVMRFVEAGKKTARLVAGGDRVTVNGRGSFIQPTIFDNVAHDDPIARDEIFGPVLSVIAFDAEEEAIRIANDSPYGLAASLWTDSLSRAHRVAGRLRVGTVSVNTVDALSPMTPFGGIKQSGFGRDLSLHALDKYTALKTTWIKY</sequence>
<evidence type="ECO:0000256" key="6">
    <source>
        <dbReference type="RuleBase" id="RU003345"/>
    </source>
</evidence>
<keyword evidence="2" id="KW-0630">Potassium</keyword>
<name>A0A7G6SWQ2_9HYPH</name>
<evidence type="ECO:0000256" key="2">
    <source>
        <dbReference type="ARBA" id="ARBA00022958"/>
    </source>
</evidence>
<evidence type="ECO:0000256" key="4">
    <source>
        <dbReference type="ARBA" id="ARBA00023097"/>
    </source>
</evidence>
<dbReference type="FunFam" id="3.40.309.10:FF:000012">
    <property type="entry name" value="Betaine aldehyde dehydrogenase"/>
    <property type="match status" value="1"/>
</dbReference>
<dbReference type="PROSITE" id="PS00687">
    <property type="entry name" value="ALDEHYDE_DEHYDR_GLU"/>
    <property type="match status" value="1"/>
</dbReference>
<keyword evidence="3 6" id="KW-0560">Oxidoreductase</keyword>
<protein>
    <submittedName>
        <fullName evidence="8">Aldehyde dehydrogenase</fullName>
    </submittedName>
</protein>
<feature type="active site" evidence="5">
    <location>
        <position position="267"/>
    </location>
</feature>
<dbReference type="InterPro" id="IPR016163">
    <property type="entry name" value="Ald_DH_C"/>
</dbReference>
<dbReference type="InterPro" id="IPR029510">
    <property type="entry name" value="Ald_DH_CS_GLU"/>
</dbReference>
<dbReference type="InterPro" id="IPR016161">
    <property type="entry name" value="Ald_DH/histidinol_DH"/>
</dbReference>